<evidence type="ECO:0000259" key="3">
    <source>
        <dbReference type="Pfam" id="PF13439"/>
    </source>
</evidence>
<protein>
    <submittedName>
        <fullName evidence="4">Glycosyltransferase involved in cell wall bisynthesis</fullName>
    </submittedName>
</protein>
<dbReference type="OrthoDB" id="139410at2"/>
<organism evidence="4 5">
    <name type="scientific">Bacillus oleivorans</name>
    <dbReference type="NCBI Taxonomy" id="1448271"/>
    <lineage>
        <taxon>Bacteria</taxon>
        <taxon>Bacillati</taxon>
        <taxon>Bacillota</taxon>
        <taxon>Bacilli</taxon>
        <taxon>Bacillales</taxon>
        <taxon>Bacillaceae</taxon>
        <taxon>Bacillus</taxon>
    </lineage>
</organism>
<dbReference type="InterPro" id="IPR001296">
    <property type="entry name" value="Glyco_trans_1"/>
</dbReference>
<dbReference type="PANTHER" id="PTHR12526">
    <property type="entry name" value="GLYCOSYLTRANSFERASE"/>
    <property type="match status" value="1"/>
</dbReference>
<dbReference type="Pfam" id="PF00534">
    <property type="entry name" value="Glycos_transf_1"/>
    <property type="match status" value="1"/>
</dbReference>
<dbReference type="AlphaFoldDB" id="A0A285CMB6"/>
<sequence length="384" mass="43440">MIGTDKLTVPPLRGGAVEVLVDGVTPHLSKKHELTIYCITDPDLPDNEVVNGVEYIRVPRENYEYNVGIKLSEKAKNKEYYDVIHVYNRPRNLPIYKAAMPESRFIISVHNEMFREGEISSELGKLAINSVDKIMTISEYIGETIIARFPLAKIKVETVYSGIDLNRYKPIWDKEAQETRNKLRQKYGVEDKKVILFVGRLSETKGPDILIHAMKQVIKKYDDSVMVIVGSKWFGNDIIDEYGLSLRQLAESLGENKVIFTGFVPPSDIPSHYLIGDIFVCSSQWQEPLARVHYEAMGAGLPVITTNRGGNAEILEHLKNGILIEDYANPKSFADAISFLLSNEREAKRIAKVGRKFVESNFGFEHVAVRLENLYSAAMEKNKS</sequence>
<dbReference type="PANTHER" id="PTHR12526:SF638">
    <property type="entry name" value="SPORE COAT PROTEIN SA"/>
    <property type="match status" value="1"/>
</dbReference>
<evidence type="ECO:0000256" key="1">
    <source>
        <dbReference type="ARBA" id="ARBA00009481"/>
    </source>
</evidence>
<keyword evidence="4" id="KW-0808">Transferase</keyword>
<proteinExistence type="inferred from homology"/>
<dbReference type="GO" id="GO:0016757">
    <property type="term" value="F:glycosyltransferase activity"/>
    <property type="evidence" value="ECO:0007669"/>
    <property type="project" value="InterPro"/>
</dbReference>
<name>A0A285CMB6_9BACI</name>
<evidence type="ECO:0000313" key="5">
    <source>
        <dbReference type="Proteomes" id="UP000219546"/>
    </source>
</evidence>
<dbReference type="InterPro" id="IPR028098">
    <property type="entry name" value="Glyco_trans_4-like_N"/>
</dbReference>
<dbReference type="EMBL" id="OAOP01000002">
    <property type="protein sequence ID" value="SNX68689.1"/>
    <property type="molecule type" value="Genomic_DNA"/>
</dbReference>
<keyword evidence="5" id="KW-1185">Reference proteome</keyword>
<dbReference type="Pfam" id="PF13439">
    <property type="entry name" value="Glyco_transf_4"/>
    <property type="match status" value="1"/>
</dbReference>
<comment type="similarity">
    <text evidence="1">Belongs to the glycosyltransferase group 1 family. Glycosyltransferase 4 subfamily.</text>
</comment>
<reference evidence="4 5" key="1">
    <citation type="submission" date="2017-08" db="EMBL/GenBank/DDBJ databases">
        <authorList>
            <person name="de Groot N.N."/>
        </authorList>
    </citation>
    <scope>NUCLEOTIDE SEQUENCE [LARGE SCALE GENOMIC DNA]</scope>
    <source>
        <strain evidence="4 5">JC228</strain>
    </source>
</reference>
<dbReference type="SUPFAM" id="SSF53756">
    <property type="entry name" value="UDP-Glycosyltransferase/glycogen phosphorylase"/>
    <property type="match status" value="1"/>
</dbReference>
<dbReference type="RefSeq" id="WP_097157819.1">
    <property type="nucleotide sequence ID" value="NZ_JBEPMQ010000001.1"/>
</dbReference>
<evidence type="ECO:0000259" key="2">
    <source>
        <dbReference type="Pfam" id="PF00534"/>
    </source>
</evidence>
<dbReference type="Gene3D" id="3.40.50.2000">
    <property type="entry name" value="Glycogen Phosphorylase B"/>
    <property type="match status" value="2"/>
</dbReference>
<dbReference type="CDD" id="cd03801">
    <property type="entry name" value="GT4_PimA-like"/>
    <property type="match status" value="1"/>
</dbReference>
<feature type="domain" description="Glycosyltransferase subfamily 4-like N-terminal" evidence="3">
    <location>
        <begin position="17"/>
        <end position="167"/>
    </location>
</feature>
<gene>
    <name evidence="4" type="ORF">SAMN05877753_102665</name>
</gene>
<accession>A0A285CMB6</accession>
<dbReference type="Proteomes" id="UP000219546">
    <property type="component" value="Unassembled WGS sequence"/>
</dbReference>
<feature type="domain" description="Glycosyl transferase family 1" evidence="2">
    <location>
        <begin position="180"/>
        <end position="356"/>
    </location>
</feature>
<evidence type="ECO:0000313" key="4">
    <source>
        <dbReference type="EMBL" id="SNX68689.1"/>
    </source>
</evidence>